<name>A0AAW0BVY5_9AGAR</name>
<feature type="compositionally biased region" description="Low complexity" evidence="1">
    <location>
        <begin position="86"/>
        <end position="97"/>
    </location>
</feature>
<sequence>MGSESIPAFSSSRAAPRPRVIPLYATSIPYRVPRRLAIHDDLPLKIRTKSYIPPRRRRTGSSPVADTSIPLAKKPSSSSGTAENLSSPSSTAENPSSLAGSAEDVDIIMESAAAGPSREVHPILKPAPHRRMTVANAGWGENVAKYRKIAKQAIGRCLSAQDAAARGKARSQIETLIPSFRTHEDHWGADVLLRDQLKIIKDSRNKAGKRNGRHARNEVEGGLLLLGLGEDVRRVRKVRV</sequence>
<dbReference type="EMBL" id="JAYKXP010000073">
    <property type="protein sequence ID" value="KAK7030930.1"/>
    <property type="molecule type" value="Genomic_DNA"/>
</dbReference>
<comment type="caution">
    <text evidence="2">The sequence shown here is derived from an EMBL/GenBank/DDBJ whole genome shotgun (WGS) entry which is preliminary data.</text>
</comment>
<feature type="region of interest" description="Disordered" evidence="1">
    <location>
        <begin position="49"/>
        <end position="100"/>
    </location>
</feature>
<evidence type="ECO:0000313" key="2">
    <source>
        <dbReference type="EMBL" id="KAK7030930.1"/>
    </source>
</evidence>
<feature type="compositionally biased region" description="Polar residues" evidence="1">
    <location>
        <begin position="75"/>
        <end position="85"/>
    </location>
</feature>
<accession>A0AAW0BVY5</accession>
<reference evidence="2 3" key="1">
    <citation type="submission" date="2024-01" db="EMBL/GenBank/DDBJ databases">
        <title>A draft genome for a cacao thread blight-causing isolate of Paramarasmius palmivorus.</title>
        <authorList>
            <person name="Baruah I.K."/>
            <person name="Bukari Y."/>
            <person name="Amoako-Attah I."/>
            <person name="Meinhardt L.W."/>
            <person name="Bailey B.A."/>
            <person name="Cohen S.P."/>
        </authorList>
    </citation>
    <scope>NUCLEOTIDE SEQUENCE [LARGE SCALE GENOMIC DNA]</scope>
    <source>
        <strain evidence="2 3">GH-12</strain>
    </source>
</reference>
<dbReference type="AlphaFoldDB" id="A0AAW0BVY5"/>
<protein>
    <submittedName>
        <fullName evidence="2">Uncharacterized protein</fullName>
    </submittedName>
</protein>
<organism evidence="2 3">
    <name type="scientific">Paramarasmius palmivorus</name>
    <dbReference type="NCBI Taxonomy" id="297713"/>
    <lineage>
        <taxon>Eukaryota</taxon>
        <taxon>Fungi</taxon>
        <taxon>Dikarya</taxon>
        <taxon>Basidiomycota</taxon>
        <taxon>Agaricomycotina</taxon>
        <taxon>Agaricomycetes</taxon>
        <taxon>Agaricomycetidae</taxon>
        <taxon>Agaricales</taxon>
        <taxon>Marasmiineae</taxon>
        <taxon>Marasmiaceae</taxon>
        <taxon>Paramarasmius</taxon>
    </lineage>
</organism>
<evidence type="ECO:0000313" key="3">
    <source>
        <dbReference type="Proteomes" id="UP001383192"/>
    </source>
</evidence>
<proteinExistence type="predicted"/>
<dbReference type="Proteomes" id="UP001383192">
    <property type="component" value="Unassembled WGS sequence"/>
</dbReference>
<evidence type="ECO:0000256" key="1">
    <source>
        <dbReference type="SAM" id="MobiDB-lite"/>
    </source>
</evidence>
<keyword evidence="3" id="KW-1185">Reference proteome</keyword>
<gene>
    <name evidence="2" type="ORF">VNI00_013876</name>
</gene>